<keyword evidence="4" id="KW-1003">Cell membrane</keyword>
<keyword evidence="5 13" id="KW-0812">Transmembrane</keyword>
<dbReference type="GO" id="GO:0015087">
    <property type="term" value="F:cobalt ion transmembrane transporter activity"/>
    <property type="evidence" value="ECO:0007669"/>
    <property type="project" value="TreeGrafter"/>
</dbReference>
<gene>
    <name evidence="14" type="ORF">LCY76_01295</name>
</gene>
<dbReference type="Pfam" id="PF01544">
    <property type="entry name" value="CorA"/>
    <property type="match status" value="1"/>
</dbReference>
<keyword evidence="8" id="KW-0406">Ion transport</keyword>
<evidence type="ECO:0000313" key="15">
    <source>
        <dbReference type="Proteomes" id="UP001139011"/>
    </source>
</evidence>
<keyword evidence="12" id="KW-0175">Coiled coil</keyword>
<keyword evidence="7 13" id="KW-1133">Transmembrane helix</keyword>
<dbReference type="Proteomes" id="UP001139011">
    <property type="component" value="Unassembled WGS sequence"/>
</dbReference>
<comment type="catalytic activity">
    <reaction evidence="10">
        <text>Mg(2+)(in) = Mg(2+)(out)</text>
        <dbReference type="Rhea" id="RHEA:29827"/>
        <dbReference type="ChEBI" id="CHEBI:18420"/>
    </reaction>
</comment>
<evidence type="ECO:0000256" key="12">
    <source>
        <dbReference type="SAM" id="Coils"/>
    </source>
</evidence>
<comment type="function">
    <text evidence="11">Mediates influx of magnesium ions. Alternates between open and closed states. Activated by low cytoplasmic Mg(2+) levels. Inactive when cytoplasmic Mg(2+) levels are high.</text>
</comment>
<evidence type="ECO:0000256" key="9">
    <source>
        <dbReference type="ARBA" id="ARBA00023136"/>
    </source>
</evidence>
<feature type="transmembrane region" description="Helical" evidence="13">
    <location>
        <begin position="243"/>
        <end position="263"/>
    </location>
</feature>
<dbReference type="AlphaFoldDB" id="A0A9X2BC15"/>
<evidence type="ECO:0000256" key="2">
    <source>
        <dbReference type="ARBA" id="ARBA00009765"/>
    </source>
</evidence>
<comment type="subcellular location">
    <subcellularLocation>
        <location evidence="1">Cell membrane</location>
        <topology evidence="1">Multi-pass membrane protein</topology>
    </subcellularLocation>
</comment>
<evidence type="ECO:0000256" key="13">
    <source>
        <dbReference type="SAM" id="Phobius"/>
    </source>
</evidence>
<dbReference type="RefSeq" id="WP_248251140.1">
    <property type="nucleotide sequence ID" value="NZ_JAIWJX010000002.1"/>
</dbReference>
<evidence type="ECO:0000256" key="11">
    <source>
        <dbReference type="ARBA" id="ARBA00045497"/>
    </source>
</evidence>
<dbReference type="GO" id="GO:0050897">
    <property type="term" value="F:cobalt ion binding"/>
    <property type="evidence" value="ECO:0007669"/>
    <property type="project" value="TreeGrafter"/>
</dbReference>
<dbReference type="GO" id="GO:0015095">
    <property type="term" value="F:magnesium ion transmembrane transporter activity"/>
    <property type="evidence" value="ECO:0007669"/>
    <property type="project" value="TreeGrafter"/>
</dbReference>
<dbReference type="InterPro" id="IPR045861">
    <property type="entry name" value="CorA_cytoplasmic_dom"/>
</dbReference>
<evidence type="ECO:0000256" key="8">
    <source>
        <dbReference type="ARBA" id="ARBA00023065"/>
    </source>
</evidence>
<dbReference type="GO" id="GO:0000287">
    <property type="term" value="F:magnesium ion binding"/>
    <property type="evidence" value="ECO:0007669"/>
    <property type="project" value="TreeGrafter"/>
</dbReference>
<dbReference type="CDD" id="cd12821">
    <property type="entry name" value="EcCorA_ZntB-like"/>
    <property type="match status" value="1"/>
</dbReference>
<evidence type="ECO:0000256" key="3">
    <source>
        <dbReference type="ARBA" id="ARBA00022448"/>
    </source>
</evidence>
<evidence type="ECO:0000256" key="5">
    <source>
        <dbReference type="ARBA" id="ARBA00022692"/>
    </source>
</evidence>
<proteinExistence type="inferred from homology"/>
<sequence>MNHQFLAKWKWYEIESAGQKAQYLKNMVHELPDSSHWINNIKEETSNYLRIEHDGSPVLNGCLIYEKEDLGEDEYNNDFFHFYVTKNYFVTVGLDVTKLIRTEKKGMLEQMHQCETAAEGFFILLGEVLNNYLDGIDKFEHRLKTLQHDMKKNNNQNLLERIYDLRQELLIWTDLTIPVDEIKLAAAEAFLDGITETREYRRTSVRIERTLNLISHYKQDIDTMINLEEVLSSHRGNEIMKTLTVMTVIFTPGMMLGSIWGMNFKNMPELDWKTGYAWALGLIGLSIISIYIWLRMKGWTGDLLKSRRKKHRFK</sequence>
<accession>A0A9X2BC15</accession>
<keyword evidence="6" id="KW-0460">Magnesium</keyword>
<dbReference type="InterPro" id="IPR045863">
    <property type="entry name" value="CorA_TM1_TM2"/>
</dbReference>
<dbReference type="Gene3D" id="1.20.58.340">
    <property type="entry name" value="Magnesium transport protein CorA, transmembrane region"/>
    <property type="match status" value="2"/>
</dbReference>
<dbReference type="PANTHER" id="PTHR46494:SF2">
    <property type="entry name" value="MAGNESIUM TRANSPORT PROTEIN CORA"/>
    <property type="match status" value="1"/>
</dbReference>
<dbReference type="FunFam" id="1.20.58.340:FF:000004">
    <property type="entry name" value="Magnesium transport protein CorA"/>
    <property type="match status" value="1"/>
</dbReference>
<dbReference type="InterPro" id="IPR002523">
    <property type="entry name" value="MgTranspt_CorA/ZnTranspt_ZntB"/>
</dbReference>
<keyword evidence="9 13" id="KW-0472">Membrane</keyword>
<comment type="caution">
    <text evidence="14">The sequence shown here is derived from an EMBL/GenBank/DDBJ whole genome shotgun (WGS) entry which is preliminary data.</text>
</comment>
<organism evidence="14 15">
    <name type="scientific">Fictibacillus marinisediminis</name>
    <dbReference type="NCBI Taxonomy" id="2878389"/>
    <lineage>
        <taxon>Bacteria</taxon>
        <taxon>Bacillati</taxon>
        <taxon>Bacillota</taxon>
        <taxon>Bacilli</taxon>
        <taxon>Bacillales</taxon>
        <taxon>Fictibacillaceae</taxon>
        <taxon>Fictibacillus</taxon>
    </lineage>
</organism>
<comment type="similarity">
    <text evidence="2">Belongs to the CorA metal ion transporter (MIT) (TC 1.A.35) family.</text>
</comment>
<evidence type="ECO:0000256" key="4">
    <source>
        <dbReference type="ARBA" id="ARBA00022475"/>
    </source>
</evidence>
<evidence type="ECO:0000256" key="7">
    <source>
        <dbReference type="ARBA" id="ARBA00022989"/>
    </source>
</evidence>
<dbReference type="SUPFAM" id="SSF143865">
    <property type="entry name" value="CorA soluble domain-like"/>
    <property type="match status" value="1"/>
</dbReference>
<dbReference type="SUPFAM" id="SSF144083">
    <property type="entry name" value="Magnesium transport protein CorA, transmembrane region"/>
    <property type="match status" value="1"/>
</dbReference>
<keyword evidence="15" id="KW-1185">Reference proteome</keyword>
<feature type="coiled-coil region" evidence="12">
    <location>
        <begin position="136"/>
        <end position="168"/>
    </location>
</feature>
<keyword evidence="3" id="KW-0813">Transport</keyword>
<protein>
    <submittedName>
        <fullName evidence="14">Magnesium transporter CorA family protein</fullName>
    </submittedName>
</protein>
<dbReference type="GO" id="GO:0005886">
    <property type="term" value="C:plasma membrane"/>
    <property type="evidence" value="ECO:0007669"/>
    <property type="project" value="UniProtKB-SubCell"/>
</dbReference>
<feature type="transmembrane region" description="Helical" evidence="13">
    <location>
        <begin position="275"/>
        <end position="294"/>
    </location>
</feature>
<reference evidence="14" key="1">
    <citation type="submission" date="2021-09" db="EMBL/GenBank/DDBJ databases">
        <title>Genome analysis of Fictibacillus sp. KIGAM418 isolated from marine sediment.</title>
        <authorList>
            <person name="Seo M.-J."/>
            <person name="Cho E.-S."/>
            <person name="Hwang C.Y."/>
        </authorList>
    </citation>
    <scope>NUCLEOTIDE SEQUENCE</scope>
    <source>
        <strain evidence="14">KIGAM418</strain>
    </source>
</reference>
<dbReference type="EMBL" id="JAIWJX010000002">
    <property type="protein sequence ID" value="MCK6255280.1"/>
    <property type="molecule type" value="Genomic_DNA"/>
</dbReference>
<evidence type="ECO:0000256" key="10">
    <source>
        <dbReference type="ARBA" id="ARBA00034269"/>
    </source>
</evidence>
<evidence type="ECO:0000313" key="14">
    <source>
        <dbReference type="EMBL" id="MCK6255280.1"/>
    </source>
</evidence>
<evidence type="ECO:0000256" key="6">
    <source>
        <dbReference type="ARBA" id="ARBA00022842"/>
    </source>
</evidence>
<dbReference type="PANTHER" id="PTHR46494">
    <property type="entry name" value="CORA FAMILY METAL ION TRANSPORTER (EUROFUNG)"/>
    <property type="match status" value="1"/>
</dbReference>
<name>A0A9X2BC15_9BACL</name>
<evidence type="ECO:0000256" key="1">
    <source>
        <dbReference type="ARBA" id="ARBA00004651"/>
    </source>
</evidence>